<dbReference type="AlphaFoldDB" id="Q8H6R0"/>
<dbReference type="InterPro" id="IPR058922">
    <property type="entry name" value="WHD_DRP"/>
</dbReference>
<dbReference type="InterPro" id="IPR003591">
    <property type="entry name" value="Leu-rich_rpt_typical-subtyp"/>
</dbReference>
<keyword evidence="7" id="KW-0175">Coiled coil</keyword>
<comment type="similarity">
    <text evidence="1">Belongs to the disease resistance NB-LRR family.</text>
</comment>
<accession>Q8H6R0</accession>
<evidence type="ECO:0000256" key="2">
    <source>
        <dbReference type="ARBA" id="ARBA00022614"/>
    </source>
</evidence>
<dbReference type="EMBL" id="AF506028">
    <property type="protein sequence ID" value="AAN62353.1"/>
    <property type="molecule type" value="Genomic_DNA"/>
</dbReference>
<dbReference type="FunFam" id="3.40.50.300:FF:001091">
    <property type="entry name" value="Probable disease resistance protein At1g61300"/>
    <property type="match status" value="1"/>
</dbReference>
<keyword evidence="6" id="KW-0067">ATP-binding</keyword>
<evidence type="ECO:0000256" key="5">
    <source>
        <dbReference type="ARBA" id="ARBA00022821"/>
    </source>
</evidence>
<dbReference type="FunFam" id="1.10.8.430:FF:000003">
    <property type="entry name" value="Probable disease resistance protein At5g66910"/>
    <property type="match status" value="1"/>
</dbReference>
<dbReference type="InterPro" id="IPR003593">
    <property type="entry name" value="AAA+_ATPase"/>
</dbReference>
<keyword evidence="4" id="KW-0547">Nucleotide-binding</keyword>
<gene>
    <name evidence="9" type="primary">CTV.17</name>
</gene>
<evidence type="ECO:0000313" key="9">
    <source>
        <dbReference type="EMBL" id="AAN62353.1"/>
    </source>
</evidence>
<reference evidence="9" key="3">
    <citation type="journal article" date="2003" name="Plant Physiol.">
        <title>Sequence analysis of a 282-kilobase region surrounding the citrus Tristeza virus resistance gene (Ctv) locus in Poncirus trifoliata L. Raf.</title>
        <authorList>
            <person name="Yang Z.N."/>
            <person name="Ye X.R."/>
            <person name="Molina J."/>
            <person name="Roose M.L."/>
            <person name="Mirkov T.E."/>
        </authorList>
    </citation>
    <scope>NUCLEOTIDE SEQUENCE</scope>
</reference>
<dbReference type="PANTHER" id="PTHR33463">
    <property type="entry name" value="NB-ARC DOMAIN-CONTAINING PROTEIN-RELATED"/>
    <property type="match status" value="1"/>
</dbReference>
<dbReference type="GO" id="GO:0006952">
    <property type="term" value="P:defense response"/>
    <property type="evidence" value="ECO:0007669"/>
    <property type="project" value="UniProtKB-KW"/>
</dbReference>
<evidence type="ECO:0000259" key="8">
    <source>
        <dbReference type="SMART" id="SM00382"/>
    </source>
</evidence>
<dbReference type="GO" id="GO:0043531">
    <property type="term" value="F:ADP binding"/>
    <property type="evidence" value="ECO:0007669"/>
    <property type="project" value="InterPro"/>
</dbReference>
<keyword evidence="2" id="KW-0433">Leucine-rich repeat</keyword>
<dbReference type="InterPro" id="IPR042197">
    <property type="entry name" value="Apaf_helical"/>
</dbReference>
<feature type="domain" description="AAA+ ATPase" evidence="8">
    <location>
        <begin position="174"/>
        <end position="317"/>
    </location>
</feature>
<dbReference type="FunFam" id="1.10.10.10:FF:000322">
    <property type="entry name" value="Probable disease resistance protein At1g63360"/>
    <property type="match status" value="1"/>
</dbReference>
<dbReference type="Gene3D" id="1.10.10.10">
    <property type="entry name" value="Winged helix-like DNA-binding domain superfamily/Winged helix DNA-binding domain"/>
    <property type="match status" value="1"/>
</dbReference>
<dbReference type="SUPFAM" id="SSF52058">
    <property type="entry name" value="L domain-like"/>
    <property type="match status" value="1"/>
</dbReference>
<proteinExistence type="inferred from homology"/>
<dbReference type="GO" id="GO:0005524">
    <property type="term" value="F:ATP binding"/>
    <property type="evidence" value="ECO:0007669"/>
    <property type="project" value="UniProtKB-KW"/>
</dbReference>
<dbReference type="InterPro" id="IPR032675">
    <property type="entry name" value="LRR_dom_sf"/>
</dbReference>
<evidence type="ECO:0000256" key="4">
    <source>
        <dbReference type="ARBA" id="ARBA00022741"/>
    </source>
</evidence>
<dbReference type="SMART" id="SM00382">
    <property type="entry name" value="AAA"/>
    <property type="match status" value="1"/>
</dbReference>
<dbReference type="Pfam" id="PF00931">
    <property type="entry name" value="NB-ARC"/>
    <property type="match status" value="1"/>
</dbReference>
<dbReference type="InterPro" id="IPR050905">
    <property type="entry name" value="Plant_NBS-LRR"/>
</dbReference>
<dbReference type="Pfam" id="PF23598">
    <property type="entry name" value="LRR_14"/>
    <property type="match status" value="1"/>
</dbReference>
<reference evidence="9" key="2">
    <citation type="submission" date="2002-04" db="EMBL/GenBank/DDBJ databases">
        <authorList>
            <person name="Yang Z.-N."/>
            <person name="Ye X.-R."/>
            <person name="Molina J."/>
            <person name="Roose M.L."/>
            <person name="Mirkov T.E."/>
        </authorList>
    </citation>
    <scope>NUCLEOTIDE SEQUENCE</scope>
</reference>
<evidence type="ECO:0000256" key="3">
    <source>
        <dbReference type="ARBA" id="ARBA00022737"/>
    </source>
</evidence>
<dbReference type="Gene3D" id="1.10.8.430">
    <property type="entry name" value="Helical domain of apoptotic protease-activating factors"/>
    <property type="match status" value="1"/>
</dbReference>
<dbReference type="InterPro" id="IPR027417">
    <property type="entry name" value="P-loop_NTPase"/>
</dbReference>
<dbReference type="SUPFAM" id="SSF52540">
    <property type="entry name" value="P-loop containing nucleoside triphosphate hydrolases"/>
    <property type="match status" value="1"/>
</dbReference>
<reference evidence="9" key="1">
    <citation type="journal article" date="2001" name="Genome">
        <title>Construction of a 1.2-Mb contig including the citrus tristeza virus resistance gene locus using a bacterial artificial chromosome library of Poncirus trifoliata (L.) Raf.</title>
        <authorList>
            <person name="Yang Z.-N."/>
            <person name="Ye X.-R."/>
            <person name="Choi S."/>
            <person name="Molina J."/>
            <person name="Moonan F."/>
            <person name="Wing R.A."/>
            <person name="Roose M.L."/>
            <person name="Mirkov T.E."/>
        </authorList>
    </citation>
    <scope>NUCLEOTIDE SEQUENCE</scope>
</reference>
<evidence type="ECO:0000256" key="6">
    <source>
        <dbReference type="ARBA" id="ARBA00022840"/>
    </source>
</evidence>
<organism evidence="9">
    <name type="scientific">Poncirus trifoliata</name>
    <name type="common">Hardy orange</name>
    <name type="synonym">Citrus trifoliata</name>
    <dbReference type="NCBI Taxonomy" id="37690"/>
    <lineage>
        <taxon>Eukaryota</taxon>
        <taxon>Viridiplantae</taxon>
        <taxon>Streptophyta</taxon>
        <taxon>Embryophyta</taxon>
        <taxon>Tracheophyta</taxon>
        <taxon>Spermatophyta</taxon>
        <taxon>Magnoliopsida</taxon>
        <taxon>eudicotyledons</taxon>
        <taxon>Gunneridae</taxon>
        <taxon>Pentapetalae</taxon>
        <taxon>rosids</taxon>
        <taxon>malvids</taxon>
        <taxon>Sapindales</taxon>
        <taxon>Rutaceae</taxon>
        <taxon>Aurantioideae</taxon>
        <taxon>Citrus</taxon>
    </lineage>
</organism>
<dbReference type="SMART" id="SM00369">
    <property type="entry name" value="LRR_TYP"/>
    <property type="match status" value="3"/>
</dbReference>
<dbReference type="Gene3D" id="3.80.10.10">
    <property type="entry name" value="Ribonuclease Inhibitor"/>
    <property type="match status" value="2"/>
</dbReference>
<protein>
    <submittedName>
        <fullName evidence="9">NBS-LRR type disease resistance protein</fullName>
    </submittedName>
</protein>
<evidence type="ECO:0000256" key="7">
    <source>
        <dbReference type="SAM" id="Coils"/>
    </source>
</evidence>
<dbReference type="InterPro" id="IPR055414">
    <property type="entry name" value="LRR_R13L4/SHOC2-like"/>
</dbReference>
<name>Q8H6R0_PONTR</name>
<dbReference type="Pfam" id="PF23559">
    <property type="entry name" value="WHD_DRP"/>
    <property type="match status" value="1"/>
</dbReference>
<dbReference type="PANTHER" id="PTHR33463:SF220">
    <property type="entry name" value="NB-ARC DOMAIN-CONTAINING PROTEIN"/>
    <property type="match status" value="1"/>
</dbReference>
<dbReference type="PRINTS" id="PR00364">
    <property type="entry name" value="DISEASERSIST"/>
</dbReference>
<evidence type="ECO:0000256" key="1">
    <source>
        <dbReference type="ARBA" id="ARBA00008894"/>
    </source>
</evidence>
<keyword evidence="3" id="KW-0677">Repeat</keyword>
<dbReference type="InterPro" id="IPR002182">
    <property type="entry name" value="NB-ARC"/>
</dbReference>
<feature type="coiled-coil region" evidence="7">
    <location>
        <begin position="22"/>
        <end position="63"/>
    </location>
</feature>
<keyword evidence="5" id="KW-0611">Plant defense</keyword>
<dbReference type="InterPro" id="IPR036388">
    <property type="entry name" value="WH-like_DNA-bd_sf"/>
</dbReference>
<dbReference type="Gene3D" id="3.40.50.300">
    <property type="entry name" value="P-loop containing nucleotide triphosphate hydrolases"/>
    <property type="match status" value="1"/>
</dbReference>
<sequence length="890" mass="100911">MGNVFGVQIPWSNIFPRCLDWILNEAKYISQLEDNLDDLQTKLEQLIEAKDDVMNRVEIAERQQMSRLNQVQGWVSRVEAVKAEADQLIRVGSQEIERLCLWGYCSKNCKSSYDFGKKVTKKLQLVETLMGEGIFEVVAEKVPGAAATERPTEPTVIGLQSQLEQVWRCLVEEPAGIVGLYGMGGVGKTTLLTHINNKFLESTTNFNYVIWVVVSKDLRLENIQETIGEKIGLLNDTWKNRRIEQKALDIFKILKEKKFVLLLDDLWQRVDLVEVGVPLPGPQSSTSKVVFTSRSEEVCGLMEAHKKFKVACLSDIDAWELFQQKVGEETLKSPDIRQLAQTAAKECGGLPLALITIGRAMACKKTPEEWTYAIEVLRTSSSQFPGLGNEVYPLLKFSYDSLPSDTIRSCLLYCCLYPEDYCISKEILIDCWIGEGFLTERDRFGEQNQGYHILGILLHACLLEEGGDGEVKMHDVVRDMALWIACAIEKEKDNFLVYAGVGLIEAPDVSGWEKARRLSLMHNQITNLSEVATCPHLLTLFLNENELQMIHNDFFRFMPSLKVLNLADSSLTNLPEGISKLVSLQHLDLSKSSIEELPLELKALVNLKCLNLEYTWSLTTIPRQLISNLSRLHVLRMFAASHSAFDRASEDSILFGGGELIVEELLGLKYLEVISFTLRSSHGLQSFLSSHKLRSCTRALLLQCFNDSTSLEVSALADLKQLNRLWITECKKLEELKMDYTREVQQFVFHSLKKVEILACSKLKDLTFLVFAPNLESIELMGCPAMEEMVSMGKFAEVPEVVANLNPFAKLQNLKLFGATNLKSIYWKPLPFPHLKSMSFSHCYKLKKLPLDSNSARERNIVISGTRRWWEQLEWVDEATRNAFLPCFDS</sequence>